<gene>
    <name evidence="3" type="ORF">RN001_016099</name>
</gene>
<evidence type="ECO:0000313" key="3">
    <source>
        <dbReference type="EMBL" id="KAK4871975.1"/>
    </source>
</evidence>
<evidence type="ECO:0000259" key="2">
    <source>
        <dbReference type="PROSITE" id="PS50835"/>
    </source>
</evidence>
<dbReference type="AlphaFoldDB" id="A0AAN7NU14"/>
<dbReference type="Pfam" id="PF07686">
    <property type="entry name" value="V-set"/>
    <property type="match status" value="1"/>
</dbReference>
<dbReference type="SMART" id="SM00406">
    <property type="entry name" value="IGv"/>
    <property type="match status" value="1"/>
</dbReference>
<dbReference type="InterPro" id="IPR007110">
    <property type="entry name" value="Ig-like_dom"/>
</dbReference>
<reference evidence="4" key="1">
    <citation type="submission" date="2023-01" db="EMBL/GenBank/DDBJ databases">
        <title>Key to firefly adult light organ development and bioluminescence: homeobox transcription factors regulate luciferase expression and transportation to peroxisome.</title>
        <authorList>
            <person name="Fu X."/>
        </authorList>
    </citation>
    <scope>NUCLEOTIDE SEQUENCE [LARGE SCALE GENOMIC DNA]</scope>
</reference>
<dbReference type="FunFam" id="2.60.40.10:FF:001606">
    <property type="entry name" value="uncharacterized protein LOC108091111"/>
    <property type="match status" value="1"/>
</dbReference>
<organism evidence="3 4">
    <name type="scientific">Aquatica leii</name>
    <dbReference type="NCBI Taxonomy" id="1421715"/>
    <lineage>
        <taxon>Eukaryota</taxon>
        <taxon>Metazoa</taxon>
        <taxon>Ecdysozoa</taxon>
        <taxon>Arthropoda</taxon>
        <taxon>Hexapoda</taxon>
        <taxon>Insecta</taxon>
        <taxon>Pterygota</taxon>
        <taxon>Neoptera</taxon>
        <taxon>Endopterygota</taxon>
        <taxon>Coleoptera</taxon>
        <taxon>Polyphaga</taxon>
        <taxon>Elateriformia</taxon>
        <taxon>Elateroidea</taxon>
        <taxon>Lampyridae</taxon>
        <taxon>Luciolinae</taxon>
        <taxon>Aquatica</taxon>
    </lineage>
</organism>
<dbReference type="InterPro" id="IPR013151">
    <property type="entry name" value="Immunoglobulin_dom"/>
</dbReference>
<dbReference type="PANTHER" id="PTHR23279:SF3">
    <property type="entry name" value="DEFECTIVE PROBOSCIS EXTENSION RESPONSE 18"/>
    <property type="match status" value="1"/>
</dbReference>
<dbReference type="Proteomes" id="UP001353858">
    <property type="component" value="Unassembled WGS sequence"/>
</dbReference>
<feature type="region of interest" description="Disordered" evidence="1">
    <location>
        <begin position="520"/>
        <end position="547"/>
    </location>
</feature>
<feature type="region of interest" description="Disordered" evidence="1">
    <location>
        <begin position="442"/>
        <end position="467"/>
    </location>
</feature>
<comment type="caution">
    <text evidence="3">The sequence shown here is derived from an EMBL/GenBank/DDBJ whole genome shotgun (WGS) entry which is preliminary data.</text>
</comment>
<dbReference type="EMBL" id="JARPUR010000008">
    <property type="protein sequence ID" value="KAK4871975.1"/>
    <property type="molecule type" value="Genomic_DNA"/>
</dbReference>
<protein>
    <recommendedName>
        <fullName evidence="2">Ig-like domain-containing protein</fullName>
    </recommendedName>
</protein>
<dbReference type="InterPro" id="IPR037448">
    <property type="entry name" value="Zig-8"/>
</dbReference>
<evidence type="ECO:0000313" key="4">
    <source>
        <dbReference type="Proteomes" id="UP001353858"/>
    </source>
</evidence>
<dbReference type="InterPro" id="IPR003598">
    <property type="entry name" value="Ig_sub2"/>
</dbReference>
<dbReference type="PROSITE" id="PS50835">
    <property type="entry name" value="IG_LIKE"/>
    <property type="match status" value="2"/>
</dbReference>
<dbReference type="InterPro" id="IPR013106">
    <property type="entry name" value="Ig_V-set"/>
</dbReference>
<dbReference type="CDD" id="cd00096">
    <property type="entry name" value="Ig"/>
    <property type="match status" value="1"/>
</dbReference>
<dbReference type="PANTHER" id="PTHR23279">
    <property type="entry name" value="DEFECTIVE PROBOSCIS EXTENSION RESPONSE DPR -RELATED"/>
    <property type="match status" value="1"/>
</dbReference>
<keyword evidence="4" id="KW-1185">Reference proteome</keyword>
<dbReference type="GO" id="GO:0032589">
    <property type="term" value="C:neuron projection membrane"/>
    <property type="evidence" value="ECO:0007669"/>
    <property type="project" value="TreeGrafter"/>
</dbReference>
<feature type="domain" description="Ig-like" evidence="2">
    <location>
        <begin position="164"/>
        <end position="260"/>
    </location>
</feature>
<dbReference type="SMART" id="SM00408">
    <property type="entry name" value="IGc2"/>
    <property type="match status" value="2"/>
</dbReference>
<name>A0AAN7NU14_9COLE</name>
<dbReference type="InterPro" id="IPR003599">
    <property type="entry name" value="Ig_sub"/>
</dbReference>
<dbReference type="SMART" id="SM00409">
    <property type="entry name" value="IG"/>
    <property type="match status" value="2"/>
</dbReference>
<accession>A0AAN7NU14</accession>
<dbReference type="InterPro" id="IPR013783">
    <property type="entry name" value="Ig-like_fold"/>
</dbReference>
<dbReference type="GO" id="GO:0050808">
    <property type="term" value="P:synapse organization"/>
    <property type="evidence" value="ECO:0007669"/>
    <property type="project" value="TreeGrafter"/>
</dbReference>
<feature type="compositionally biased region" description="Acidic residues" evidence="1">
    <location>
        <begin position="535"/>
        <end position="547"/>
    </location>
</feature>
<proteinExistence type="predicted"/>
<dbReference type="Pfam" id="PF00047">
    <property type="entry name" value="ig"/>
    <property type="match status" value="1"/>
</dbReference>
<dbReference type="InterPro" id="IPR036179">
    <property type="entry name" value="Ig-like_dom_sf"/>
</dbReference>
<dbReference type="Gene3D" id="2.60.40.10">
    <property type="entry name" value="Immunoglobulins"/>
    <property type="match status" value="2"/>
</dbReference>
<feature type="domain" description="Ig-like" evidence="2">
    <location>
        <begin position="269"/>
        <end position="370"/>
    </location>
</feature>
<sequence>MAGIVKTKRAVVKGKITRFCNLLKKITSSAVPNALNQLKERLVKLELIWDEFDNIQTELEILDLEEVQSNERDQFQDIYFEVVNNETTVFLLGEVSPQPRITLENFTRSSSAVPPAPKATIASSMVDTTRGMERSTLGTEPVRHSYGRGLPVPHYHLPDSRWGPFFEEGQETHNVTARVGSTVRLDCRIGLLQDKTVTWLHHKEDSIHLLTVGRSAYSSDERITLSFRYPNNFRLEIVYVTRRDEGLYECQVATHPPKVKRLFLKVTAPEVTIVDESGREVTERYYKAGSALELTCIATQVGNVGTGGENRPITWRQGDRTLTMGISSNSSNISTGSDMVVSTLTVAPLQKRHSGNYTCAVGTIAFATVAVHVLNGRGNVHFELHEVVLVKDFSNVSKPIWTKGVVIKKIGSKLYVVKVGDSEWKRHCNQMLKYVPMPSISESPTVENKNDERVINNDNDDTVNNESELGVPIRNEKCLTDKEMQLIANAMMIEQSEDEVGGIDEEEGSENEVIDEIEHNSLSEIGASDEKYSQSDEDDSVNSDDNDLSIVESVLIGKDKTSIWRKDPLVSKFSKTRRKNIIKLFLDQRYKQ</sequence>
<dbReference type="SUPFAM" id="SSF48726">
    <property type="entry name" value="Immunoglobulin"/>
    <property type="match status" value="2"/>
</dbReference>
<evidence type="ECO:0000256" key="1">
    <source>
        <dbReference type="SAM" id="MobiDB-lite"/>
    </source>
</evidence>